<comment type="subcellular location">
    <subcellularLocation>
        <location evidence="1">Nucleus</location>
    </subcellularLocation>
</comment>
<evidence type="ECO:0000256" key="1">
    <source>
        <dbReference type="ARBA" id="ARBA00004123"/>
    </source>
</evidence>
<dbReference type="SUPFAM" id="SSF63737">
    <property type="entry name" value="Leukotriene A4 hydrolase N-terminal domain"/>
    <property type="match status" value="1"/>
</dbReference>
<protein>
    <recommendedName>
        <fullName evidence="3">Transcription initiation factor TFIID subunit 2</fullName>
    </recommendedName>
</protein>
<dbReference type="PANTHER" id="PTHR15137:SF9">
    <property type="entry name" value="TRANSCRIPTION INITIATION FACTOR TFIID SUBUNIT 2"/>
    <property type="match status" value="1"/>
</dbReference>
<sequence>MDVSRFKETTGGSTYAPSTRANSSLGVRERVYCTRLGCTALLAGQTNVGTDTRIKRALGAIPFFPNSYVVRPKRSTVASSDGPRRLVLAQQAGRVAGRWMRVLEIDFSGCLCVYTEITCPDEQGPSNGLPQLAPVQYGCREPRLFELTTRVLSTAIQRVTVANQPAEFVHHDPLANISLGGPPETIDCYRHPELKRKFYTALQESEEGELAIAIPADVDIRQTGNAANPLVTGVAKPEASTPGPSSQSTQTASEFAPINIAYSLRNPVDGSQFVRVPHVYTTPLSPDAARYWVPCVDNVKDKCIWEFEFVVPRYLEDVPLDDSAPPDANPTLVVCSGELVGQVAQPYNSHKTIFLFTQPMLTSVQQIAFAAGPFHMLSIPPDHFVEEGNSTQPPMYAFCLPGHESLMTTSTSTLRSVMSFFTSKFGSYPLGSYKLAFVDEMMPMPWFDSSTFSPLTVDLLYSEDAIEQALETRHALAHALACQWMGVNIQPKVHSDTWL</sequence>
<evidence type="ECO:0000256" key="2">
    <source>
        <dbReference type="ARBA" id="ARBA00010937"/>
    </source>
</evidence>
<dbReference type="InterPro" id="IPR027268">
    <property type="entry name" value="Peptidase_M4/M1_CTD_sf"/>
</dbReference>
<evidence type="ECO:0000313" key="9">
    <source>
        <dbReference type="Proteomes" id="UP000815677"/>
    </source>
</evidence>
<dbReference type="Gene3D" id="2.60.40.1730">
    <property type="entry name" value="tricorn interacting facor f3 domain"/>
    <property type="match status" value="1"/>
</dbReference>
<evidence type="ECO:0000256" key="5">
    <source>
        <dbReference type="ARBA" id="ARBA00023163"/>
    </source>
</evidence>
<evidence type="ECO:0000256" key="7">
    <source>
        <dbReference type="SAM" id="MobiDB-lite"/>
    </source>
</evidence>
<dbReference type="InterPro" id="IPR037813">
    <property type="entry name" value="TAF2"/>
</dbReference>
<dbReference type="Gene3D" id="1.10.390.10">
    <property type="entry name" value="Neutral Protease Domain 2"/>
    <property type="match status" value="1"/>
</dbReference>
<keyword evidence="5" id="KW-0804">Transcription</keyword>
<feature type="non-terminal residue" evidence="8">
    <location>
        <position position="499"/>
    </location>
</feature>
<keyword evidence="9" id="KW-1185">Reference proteome</keyword>
<proteinExistence type="inferred from homology"/>
<evidence type="ECO:0000313" key="8">
    <source>
        <dbReference type="EMBL" id="GAT50897.1"/>
    </source>
</evidence>
<evidence type="ECO:0000256" key="3">
    <source>
        <dbReference type="ARBA" id="ARBA00017363"/>
    </source>
</evidence>
<feature type="compositionally biased region" description="Polar residues" evidence="7">
    <location>
        <begin position="10"/>
        <end position="21"/>
    </location>
</feature>
<feature type="region of interest" description="Disordered" evidence="7">
    <location>
        <begin position="1"/>
        <end position="21"/>
    </location>
</feature>
<dbReference type="Proteomes" id="UP000815677">
    <property type="component" value="Unassembled WGS sequence"/>
</dbReference>
<comment type="similarity">
    <text evidence="2">Belongs to the TAF2 family.</text>
</comment>
<keyword evidence="4" id="KW-0805">Transcription regulation</keyword>
<gene>
    <name evidence="8" type="ORF">MCHLO_08088</name>
</gene>
<keyword evidence="6" id="KW-0539">Nucleus</keyword>
<evidence type="ECO:0000256" key="6">
    <source>
        <dbReference type="ARBA" id="ARBA00023242"/>
    </source>
</evidence>
<dbReference type="SUPFAM" id="SSF55486">
    <property type="entry name" value="Metalloproteases ('zincins'), catalytic domain"/>
    <property type="match status" value="1"/>
</dbReference>
<reference evidence="8" key="1">
    <citation type="submission" date="2014-09" db="EMBL/GenBank/DDBJ databases">
        <title>Genome sequence of the luminous mushroom Mycena chlorophos for searching fungal bioluminescence genes.</title>
        <authorList>
            <person name="Tanaka Y."/>
            <person name="Kasuga D."/>
            <person name="Oba Y."/>
            <person name="Hase S."/>
            <person name="Sato K."/>
            <person name="Oba Y."/>
            <person name="Sakakibara Y."/>
        </authorList>
    </citation>
    <scope>NUCLEOTIDE SEQUENCE</scope>
</reference>
<accession>A0ABQ0LIG7</accession>
<name>A0ABQ0LIG7_MYCCL</name>
<evidence type="ECO:0000256" key="4">
    <source>
        <dbReference type="ARBA" id="ARBA00023015"/>
    </source>
</evidence>
<dbReference type="PANTHER" id="PTHR15137">
    <property type="entry name" value="TRANSCRIPTION INITIATION FACTOR TFIID"/>
    <property type="match status" value="1"/>
</dbReference>
<dbReference type="CDD" id="cd09839">
    <property type="entry name" value="M1_like_TAF2"/>
    <property type="match status" value="1"/>
</dbReference>
<dbReference type="EMBL" id="DF846721">
    <property type="protein sequence ID" value="GAT50897.1"/>
    <property type="molecule type" value="Genomic_DNA"/>
</dbReference>
<organism evidence="8 9">
    <name type="scientific">Mycena chlorophos</name>
    <name type="common">Agaric fungus</name>
    <name type="synonym">Agaricus chlorophos</name>
    <dbReference type="NCBI Taxonomy" id="658473"/>
    <lineage>
        <taxon>Eukaryota</taxon>
        <taxon>Fungi</taxon>
        <taxon>Dikarya</taxon>
        <taxon>Basidiomycota</taxon>
        <taxon>Agaricomycotina</taxon>
        <taxon>Agaricomycetes</taxon>
        <taxon>Agaricomycetidae</taxon>
        <taxon>Agaricales</taxon>
        <taxon>Marasmiineae</taxon>
        <taxon>Mycenaceae</taxon>
        <taxon>Mycena</taxon>
    </lineage>
</organism>
<dbReference type="InterPro" id="IPR042097">
    <property type="entry name" value="Aminopeptidase_N-like_N_sf"/>
</dbReference>